<dbReference type="Proteomes" id="UP000229730">
    <property type="component" value="Unassembled WGS sequence"/>
</dbReference>
<protein>
    <submittedName>
        <fullName evidence="5">Dihydrodipicolinate synthase family protein</fullName>
    </submittedName>
</protein>
<name>A0A2G4YQM4_9PROT</name>
<comment type="caution">
    <text evidence="5">The sequence shown here is derived from an EMBL/GenBank/DDBJ whole genome shotgun (WGS) entry which is preliminary data.</text>
</comment>
<dbReference type="AlphaFoldDB" id="A0A2G4YQM4"/>
<dbReference type="RefSeq" id="WP_099473735.1">
    <property type="nucleotide sequence ID" value="NZ_CP041025.1"/>
</dbReference>
<dbReference type="Pfam" id="PF00701">
    <property type="entry name" value="DHDPS"/>
    <property type="match status" value="1"/>
</dbReference>
<dbReference type="OrthoDB" id="7431780at2"/>
<organism evidence="5 6">
    <name type="scientific">Paremcibacter congregatus</name>
    <dbReference type="NCBI Taxonomy" id="2043170"/>
    <lineage>
        <taxon>Bacteria</taxon>
        <taxon>Pseudomonadati</taxon>
        <taxon>Pseudomonadota</taxon>
        <taxon>Alphaproteobacteria</taxon>
        <taxon>Emcibacterales</taxon>
        <taxon>Emcibacteraceae</taxon>
        <taxon>Paremcibacter</taxon>
    </lineage>
</organism>
<dbReference type="PRINTS" id="PR00146">
    <property type="entry name" value="DHPICSNTHASE"/>
</dbReference>
<dbReference type="InterPro" id="IPR013785">
    <property type="entry name" value="Aldolase_TIM"/>
</dbReference>
<evidence type="ECO:0000313" key="5">
    <source>
        <dbReference type="EMBL" id="PHZ84618.1"/>
    </source>
</evidence>
<dbReference type="GO" id="GO:0008747">
    <property type="term" value="F:N-acetylneuraminate lyase activity"/>
    <property type="evidence" value="ECO:0007669"/>
    <property type="project" value="TreeGrafter"/>
</dbReference>
<sequence length="305" mass="33636">MNRHDIDWRGYIPAITTPFNDRDQLDIPMLGSLLEWLHQEGMHGIVVAGTTGEWFSMTLEEKFQLYKTTGDILSGKITLVAGCNAFTAREVIVLAAQAQACGFDGILVTPPPYAKPSAREIYAFYEDINAAVNLPICIYNWPPGTGIDMDLSLLRKISSLDKVVALKNSTGDSSKFVLEAEALHDDLRIFGAPMNDFGARLVLDKKSDGLMGAGAVLGRNQPAFFDELWRGNLDKALSFGAMDRRIMNDWFDVNYMAKFGSAQAIMKTALNLQRLPGGNPRRPILPLKENEQAIIRASLADLGIL</sequence>
<accession>A0A2G4YQM4</accession>
<feature type="binding site" evidence="4">
    <location>
        <position position="51"/>
    </location>
    <ligand>
        <name>pyruvate</name>
        <dbReference type="ChEBI" id="CHEBI:15361"/>
    </ligand>
</feature>
<gene>
    <name evidence="5" type="ORF">CRD36_12515</name>
</gene>
<reference evidence="5 6" key="1">
    <citation type="submission" date="2017-10" db="EMBL/GenBank/DDBJ databases">
        <title>Frigbacter circumglobatus gen. nov. sp. nov., isolated from sediment cultured in situ.</title>
        <authorList>
            <person name="Zhao Z."/>
        </authorList>
    </citation>
    <scope>NUCLEOTIDE SEQUENCE [LARGE SCALE GENOMIC DNA]</scope>
    <source>
        <strain evidence="5 6">ZYL</strain>
    </source>
</reference>
<dbReference type="EMBL" id="PDEM01000024">
    <property type="protein sequence ID" value="PHZ84618.1"/>
    <property type="molecule type" value="Genomic_DNA"/>
</dbReference>
<feature type="active site" description="Proton donor/acceptor" evidence="3">
    <location>
        <position position="139"/>
    </location>
</feature>
<feature type="active site" description="Schiff-base intermediate with substrate" evidence="3">
    <location>
        <position position="167"/>
    </location>
</feature>
<comment type="similarity">
    <text evidence="2">Belongs to the DapA family.</text>
</comment>
<dbReference type="InterPro" id="IPR002220">
    <property type="entry name" value="DapA-like"/>
</dbReference>
<dbReference type="PANTHER" id="PTHR42849:SF1">
    <property type="entry name" value="N-ACETYLNEURAMINATE LYASE"/>
    <property type="match status" value="1"/>
</dbReference>
<evidence type="ECO:0000313" key="6">
    <source>
        <dbReference type="Proteomes" id="UP000229730"/>
    </source>
</evidence>
<proteinExistence type="inferred from homology"/>
<dbReference type="SMART" id="SM01130">
    <property type="entry name" value="DHDPS"/>
    <property type="match status" value="1"/>
</dbReference>
<keyword evidence="6" id="KW-1185">Reference proteome</keyword>
<dbReference type="Gene3D" id="3.20.20.70">
    <property type="entry name" value="Aldolase class I"/>
    <property type="match status" value="1"/>
</dbReference>
<dbReference type="SUPFAM" id="SSF51569">
    <property type="entry name" value="Aldolase"/>
    <property type="match status" value="1"/>
</dbReference>
<dbReference type="GO" id="GO:0019262">
    <property type="term" value="P:N-acetylneuraminate catabolic process"/>
    <property type="evidence" value="ECO:0007669"/>
    <property type="project" value="TreeGrafter"/>
</dbReference>
<dbReference type="InParanoid" id="A0A2G4YQM4"/>
<evidence type="ECO:0000256" key="2">
    <source>
        <dbReference type="PIRNR" id="PIRNR001365"/>
    </source>
</evidence>
<dbReference type="PIRSF" id="PIRSF001365">
    <property type="entry name" value="DHDPS"/>
    <property type="match status" value="1"/>
</dbReference>
<dbReference type="GO" id="GO:0005829">
    <property type="term" value="C:cytosol"/>
    <property type="evidence" value="ECO:0007669"/>
    <property type="project" value="TreeGrafter"/>
</dbReference>
<evidence type="ECO:0000256" key="4">
    <source>
        <dbReference type="PIRSR" id="PIRSR001365-2"/>
    </source>
</evidence>
<dbReference type="CDD" id="cd00408">
    <property type="entry name" value="DHDPS-like"/>
    <property type="match status" value="1"/>
</dbReference>
<evidence type="ECO:0000256" key="1">
    <source>
        <dbReference type="ARBA" id="ARBA00023239"/>
    </source>
</evidence>
<dbReference type="PANTHER" id="PTHR42849">
    <property type="entry name" value="N-ACETYLNEURAMINATE LYASE"/>
    <property type="match status" value="1"/>
</dbReference>
<keyword evidence="1 2" id="KW-0456">Lyase</keyword>
<evidence type="ECO:0000256" key="3">
    <source>
        <dbReference type="PIRSR" id="PIRSR001365-1"/>
    </source>
</evidence>